<dbReference type="RefSeq" id="WP_197014468.1">
    <property type="nucleotide sequence ID" value="NZ_BAABES010000012.1"/>
</dbReference>
<name>A0A931DT89_9ACTN</name>
<protein>
    <recommendedName>
        <fullName evidence="4">TIGR04222 domain-containing membrane protein</fullName>
    </recommendedName>
</protein>
<reference evidence="2" key="1">
    <citation type="submission" date="2020-11" db="EMBL/GenBank/DDBJ databases">
        <title>Sequencing the genomes of 1000 actinobacteria strains.</title>
        <authorList>
            <person name="Klenk H.-P."/>
        </authorList>
    </citation>
    <scope>NUCLEOTIDE SEQUENCE</scope>
    <source>
        <strain evidence="2">DSM 43175</strain>
    </source>
</reference>
<feature type="region of interest" description="Disordered" evidence="1">
    <location>
        <begin position="157"/>
        <end position="210"/>
    </location>
</feature>
<keyword evidence="3" id="KW-1185">Reference proteome</keyword>
<feature type="compositionally biased region" description="Basic and acidic residues" evidence="1">
    <location>
        <begin position="173"/>
        <end position="200"/>
    </location>
</feature>
<dbReference type="EMBL" id="JADOUA010000001">
    <property type="protein sequence ID" value="MBG6092258.1"/>
    <property type="molecule type" value="Genomic_DNA"/>
</dbReference>
<sequence length="210" mass="23154">MGRDAVSIEMDLYEIAYLCGGAERVAQVVLVALWQDGRIKIAPARQRVTVARPESRHPIEAVALEVVPSTGLPLWRVLTRIAAHPATARIVSSLRAKGLRRSRRLRRRLVADPGDGLRRVAVLGTPGIEDRKLRKIFETPDPRLAEWARPKIRLRSTIENPAPDGRRMKRAARQLERVLERQSEQSGHDHGGGHSADHGGDFGGGGGDNT</sequence>
<accession>A0A931DT89</accession>
<feature type="compositionally biased region" description="Gly residues" evidence="1">
    <location>
        <begin position="201"/>
        <end position="210"/>
    </location>
</feature>
<comment type="caution">
    <text evidence="2">The sequence shown here is derived from an EMBL/GenBank/DDBJ whole genome shotgun (WGS) entry which is preliminary data.</text>
</comment>
<evidence type="ECO:0008006" key="4">
    <source>
        <dbReference type="Google" id="ProtNLM"/>
    </source>
</evidence>
<dbReference type="AlphaFoldDB" id="A0A931DT89"/>
<gene>
    <name evidence="2" type="ORF">IW256_006371</name>
</gene>
<dbReference type="Proteomes" id="UP000614047">
    <property type="component" value="Unassembled WGS sequence"/>
</dbReference>
<dbReference type="InterPro" id="IPR026467">
    <property type="entry name" value="Ser/Gly_Cys_C_dom"/>
</dbReference>
<evidence type="ECO:0000256" key="1">
    <source>
        <dbReference type="SAM" id="MobiDB-lite"/>
    </source>
</evidence>
<proteinExistence type="predicted"/>
<organism evidence="2 3">
    <name type="scientific">Actinomadura viridis</name>
    <dbReference type="NCBI Taxonomy" id="58110"/>
    <lineage>
        <taxon>Bacteria</taxon>
        <taxon>Bacillati</taxon>
        <taxon>Actinomycetota</taxon>
        <taxon>Actinomycetes</taxon>
        <taxon>Streptosporangiales</taxon>
        <taxon>Thermomonosporaceae</taxon>
        <taxon>Actinomadura</taxon>
    </lineage>
</organism>
<evidence type="ECO:0000313" key="2">
    <source>
        <dbReference type="EMBL" id="MBG6092258.1"/>
    </source>
</evidence>
<dbReference type="NCBIfam" id="TIGR04222">
    <property type="entry name" value="near_uncomplex"/>
    <property type="match status" value="1"/>
</dbReference>
<evidence type="ECO:0000313" key="3">
    <source>
        <dbReference type="Proteomes" id="UP000614047"/>
    </source>
</evidence>